<dbReference type="RefSeq" id="WP_127193075.1">
    <property type="nucleotide sequence ID" value="NZ_RZNY01000013.1"/>
</dbReference>
<comment type="caution">
    <text evidence="5">Lacks conserved residue(s) required for the propagation of feature annotation.</text>
</comment>
<dbReference type="InterPro" id="IPR039420">
    <property type="entry name" value="WalR-like"/>
</dbReference>
<accession>A0A433Y712</accession>
<feature type="transmembrane region" description="Helical" evidence="6">
    <location>
        <begin position="68"/>
        <end position="92"/>
    </location>
</feature>
<keyword evidence="6" id="KW-0472">Membrane</keyword>
<feature type="transmembrane region" description="Helical" evidence="6">
    <location>
        <begin position="7"/>
        <end position="26"/>
    </location>
</feature>
<dbReference type="InterPro" id="IPR016032">
    <property type="entry name" value="Sig_transdc_resp-reg_C-effctor"/>
</dbReference>
<dbReference type="PROSITE" id="PS50043">
    <property type="entry name" value="HTH_LUXR_2"/>
    <property type="match status" value="1"/>
</dbReference>
<dbReference type="EMBL" id="RZNY01000013">
    <property type="protein sequence ID" value="RUT45183.1"/>
    <property type="molecule type" value="Genomic_DNA"/>
</dbReference>
<feature type="domain" description="Response regulatory" evidence="8">
    <location>
        <begin position="386"/>
        <end position="502"/>
    </location>
</feature>
<evidence type="ECO:0000313" key="10">
    <source>
        <dbReference type="Proteomes" id="UP000279446"/>
    </source>
</evidence>
<dbReference type="GO" id="GO:0003677">
    <property type="term" value="F:DNA binding"/>
    <property type="evidence" value="ECO:0007669"/>
    <property type="project" value="UniProtKB-KW"/>
</dbReference>
<keyword evidence="3" id="KW-0238">DNA-binding</keyword>
<dbReference type="CDD" id="cd06170">
    <property type="entry name" value="LuxR_C_like"/>
    <property type="match status" value="1"/>
</dbReference>
<dbReference type="InterPro" id="IPR000792">
    <property type="entry name" value="Tscrpt_reg_LuxR_C"/>
</dbReference>
<keyword evidence="10" id="KW-1185">Reference proteome</keyword>
<dbReference type="CDD" id="cd17535">
    <property type="entry name" value="REC_NarL-like"/>
    <property type="match status" value="1"/>
</dbReference>
<proteinExistence type="predicted"/>
<name>A0A433Y712_9BACL</name>
<evidence type="ECO:0000313" key="9">
    <source>
        <dbReference type="EMBL" id="RUT45183.1"/>
    </source>
</evidence>
<dbReference type="OrthoDB" id="9781904at2"/>
<reference evidence="9 10" key="1">
    <citation type="submission" date="2018-12" db="EMBL/GenBank/DDBJ databases">
        <authorList>
            <person name="Sun L."/>
            <person name="Chen Z."/>
        </authorList>
    </citation>
    <scope>NUCLEOTIDE SEQUENCE [LARGE SCALE GENOMIC DNA]</scope>
    <source>
        <strain evidence="9 10">DSM 15890</strain>
    </source>
</reference>
<dbReference type="InterPro" id="IPR001789">
    <property type="entry name" value="Sig_transdc_resp-reg_receiver"/>
</dbReference>
<evidence type="ECO:0000256" key="4">
    <source>
        <dbReference type="ARBA" id="ARBA00023163"/>
    </source>
</evidence>
<dbReference type="InterPro" id="IPR036890">
    <property type="entry name" value="HATPase_C_sf"/>
</dbReference>
<evidence type="ECO:0000259" key="7">
    <source>
        <dbReference type="PROSITE" id="PS50043"/>
    </source>
</evidence>
<keyword evidence="6" id="KW-1133">Transmembrane helix</keyword>
<dbReference type="SUPFAM" id="SSF46894">
    <property type="entry name" value="C-terminal effector domain of the bipartite response regulators"/>
    <property type="match status" value="1"/>
</dbReference>
<keyword evidence="1" id="KW-0597">Phosphoprotein</keyword>
<dbReference type="SMART" id="SM00448">
    <property type="entry name" value="REC"/>
    <property type="match status" value="1"/>
</dbReference>
<dbReference type="Pfam" id="PF00072">
    <property type="entry name" value="Response_reg"/>
    <property type="match status" value="1"/>
</dbReference>
<dbReference type="Gene3D" id="3.40.50.2300">
    <property type="match status" value="1"/>
</dbReference>
<evidence type="ECO:0000256" key="1">
    <source>
        <dbReference type="ARBA" id="ARBA00022553"/>
    </source>
</evidence>
<evidence type="ECO:0000256" key="6">
    <source>
        <dbReference type="SAM" id="Phobius"/>
    </source>
</evidence>
<dbReference type="SUPFAM" id="SSF52172">
    <property type="entry name" value="CheY-like"/>
    <property type="match status" value="1"/>
</dbReference>
<comment type="caution">
    <text evidence="9">The sequence shown here is derived from an EMBL/GenBank/DDBJ whole genome shotgun (WGS) entry which is preliminary data.</text>
</comment>
<keyword evidence="4" id="KW-0804">Transcription</keyword>
<dbReference type="GO" id="GO:0046983">
    <property type="term" value="F:protein dimerization activity"/>
    <property type="evidence" value="ECO:0007669"/>
    <property type="project" value="InterPro"/>
</dbReference>
<sequence>MAWRIKWNDWLLYIIRTICLVSVLYFAEKNGGNSSTPLWLLFGLIGISYVLPLVLLQIGKKPYLISELILLAVLVPYLTSIDHLITGNLVMYCMMVGFYNERKMYIGSGVGILFIAVVGPLVLLPDAPISYFSILLSCLMYTALGVVFHILVSSKEEIEKRNVIIKEQYRLMEQHAGQIEQNSILKERDRIFNELQDSISHTYTTLVLGLESLKQEISTEREAAMLDRIMDVTHTGLTEVKQALQDLGPLELNFTLSEMMHLAIQELHSAECEVLLKMTGEERNLSKEHKLFLIRCLHEVVSLARREGGATHVGVTVKCSDMVVELTAQDDGQGSEEERLSRGLESLRERFQSLEGDLLISSFLNKGMTVQCTLPIVMNSLNTPIGIVVADNEPIVREALAALISMQEDMEVVAMSTGGSELLDVCTTLQPDVILLSTEQEGDCLTLIGSIKANLPDIKVIIMTSSDHDQHLVMEAIQLGVEGCIEKAIPSRELLTKIRSIYGGEMIITQQLARQLVQSVKESALHDVDKKNEYGLTEREVEVLQCLAENMKYKEIAEKLFLAEGTVRNYLSVIYSKLNVTSRTEATEKAQTEGII</sequence>
<dbReference type="Gene3D" id="1.20.5.1930">
    <property type="match status" value="1"/>
</dbReference>
<dbReference type="PRINTS" id="PR00038">
    <property type="entry name" value="HTHLUXR"/>
</dbReference>
<evidence type="ECO:0000259" key="8">
    <source>
        <dbReference type="PROSITE" id="PS50110"/>
    </source>
</evidence>
<dbReference type="SUPFAM" id="SSF55874">
    <property type="entry name" value="ATPase domain of HSP90 chaperone/DNA topoisomerase II/histidine kinase"/>
    <property type="match status" value="1"/>
</dbReference>
<dbReference type="AlphaFoldDB" id="A0A433Y712"/>
<dbReference type="GO" id="GO:0006355">
    <property type="term" value="P:regulation of DNA-templated transcription"/>
    <property type="evidence" value="ECO:0007669"/>
    <property type="project" value="InterPro"/>
</dbReference>
<evidence type="ECO:0000256" key="5">
    <source>
        <dbReference type="PROSITE-ProRule" id="PRU00169"/>
    </source>
</evidence>
<dbReference type="PANTHER" id="PTHR43214:SF24">
    <property type="entry name" value="TRANSCRIPTIONAL REGULATORY PROTEIN NARL-RELATED"/>
    <property type="match status" value="1"/>
</dbReference>
<dbReference type="PROSITE" id="PS50110">
    <property type="entry name" value="RESPONSE_REGULATORY"/>
    <property type="match status" value="1"/>
</dbReference>
<dbReference type="PANTHER" id="PTHR43214">
    <property type="entry name" value="TWO-COMPONENT RESPONSE REGULATOR"/>
    <property type="match status" value="1"/>
</dbReference>
<dbReference type="Gene3D" id="3.30.565.10">
    <property type="entry name" value="Histidine kinase-like ATPase, C-terminal domain"/>
    <property type="match status" value="1"/>
</dbReference>
<keyword evidence="6" id="KW-0812">Transmembrane</keyword>
<protein>
    <submittedName>
        <fullName evidence="9">Response regulator transcription factor family protein</fullName>
    </submittedName>
</protein>
<evidence type="ECO:0000256" key="3">
    <source>
        <dbReference type="ARBA" id="ARBA00023125"/>
    </source>
</evidence>
<keyword evidence="2" id="KW-0805">Transcription regulation</keyword>
<feature type="domain" description="HTH luxR-type" evidence="7">
    <location>
        <begin position="529"/>
        <end position="594"/>
    </location>
</feature>
<dbReference type="GO" id="GO:0016020">
    <property type="term" value="C:membrane"/>
    <property type="evidence" value="ECO:0007669"/>
    <property type="project" value="InterPro"/>
</dbReference>
<dbReference type="GO" id="GO:0000155">
    <property type="term" value="F:phosphorelay sensor kinase activity"/>
    <property type="evidence" value="ECO:0007669"/>
    <property type="project" value="InterPro"/>
</dbReference>
<dbReference type="Pfam" id="PF00196">
    <property type="entry name" value="GerE"/>
    <property type="match status" value="1"/>
</dbReference>
<feature type="transmembrane region" description="Helical" evidence="6">
    <location>
        <begin position="131"/>
        <end position="152"/>
    </location>
</feature>
<feature type="transmembrane region" description="Helical" evidence="6">
    <location>
        <begin position="38"/>
        <end position="56"/>
    </location>
</feature>
<organism evidence="9 10">
    <name type="scientific">Paenibacillus anaericanus</name>
    <dbReference type="NCBI Taxonomy" id="170367"/>
    <lineage>
        <taxon>Bacteria</taxon>
        <taxon>Bacillati</taxon>
        <taxon>Bacillota</taxon>
        <taxon>Bacilli</taxon>
        <taxon>Bacillales</taxon>
        <taxon>Paenibacillaceae</taxon>
        <taxon>Paenibacillus</taxon>
    </lineage>
</organism>
<dbReference type="InterPro" id="IPR011006">
    <property type="entry name" value="CheY-like_superfamily"/>
</dbReference>
<dbReference type="InterPro" id="IPR058245">
    <property type="entry name" value="NreC/VraR/RcsB-like_REC"/>
</dbReference>
<dbReference type="InterPro" id="IPR011712">
    <property type="entry name" value="Sig_transdc_His_kin_sub3_dim/P"/>
</dbReference>
<feature type="transmembrane region" description="Helical" evidence="6">
    <location>
        <begin position="104"/>
        <end position="124"/>
    </location>
</feature>
<dbReference type="Pfam" id="PF07730">
    <property type="entry name" value="HisKA_3"/>
    <property type="match status" value="1"/>
</dbReference>
<gene>
    <name evidence="9" type="ORF">EJP82_16005</name>
</gene>
<dbReference type="Proteomes" id="UP000279446">
    <property type="component" value="Unassembled WGS sequence"/>
</dbReference>
<evidence type="ECO:0000256" key="2">
    <source>
        <dbReference type="ARBA" id="ARBA00023015"/>
    </source>
</evidence>
<dbReference type="SMART" id="SM00421">
    <property type="entry name" value="HTH_LUXR"/>
    <property type="match status" value="1"/>
</dbReference>